<evidence type="ECO:0000313" key="3">
    <source>
        <dbReference type="Proteomes" id="UP000736672"/>
    </source>
</evidence>
<evidence type="ECO:0000256" key="1">
    <source>
        <dbReference type="SAM" id="MobiDB-lite"/>
    </source>
</evidence>
<dbReference type="EMBL" id="JAGTJS010000015">
    <property type="protein sequence ID" value="KAH7247789.1"/>
    <property type="molecule type" value="Genomic_DNA"/>
</dbReference>
<dbReference type="OrthoDB" id="5074954at2759"/>
<evidence type="ECO:0000313" key="2">
    <source>
        <dbReference type="EMBL" id="KAH7247789.1"/>
    </source>
</evidence>
<name>A0A9P9GYB8_FUSSL</name>
<keyword evidence="3" id="KW-1185">Reference proteome</keyword>
<protein>
    <submittedName>
        <fullName evidence="2">Uncharacterized protein</fullName>
    </submittedName>
</protein>
<dbReference type="AlphaFoldDB" id="A0A9P9GYB8"/>
<comment type="caution">
    <text evidence="2">The sequence shown here is derived from an EMBL/GenBank/DDBJ whole genome shotgun (WGS) entry which is preliminary data.</text>
</comment>
<accession>A0A9P9GYB8</accession>
<feature type="region of interest" description="Disordered" evidence="1">
    <location>
        <begin position="1"/>
        <end position="32"/>
    </location>
</feature>
<reference evidence="2" key="1">
    <citation type="journal article" date="2021" name="Nat. Commun.">
        <title>Genetic determinants of endophytism in the Arabidopsis root mycobiome.</title>
        <authorList>
            <person name="Mesny F."/>
            <person name="Miyauchi S."/>
            <person name="Thiergart T."/>
            <person name="Pickel B."/>
            <person name="Atanasova L."/>
            <person name="Karlsson M."/>
            <person name="Huettel B."/>
            <person name="Barry K.W."/>
            <person name="Haridas S."/>
            <person name="Chen C."/>
            <person name="Bauer D."/>
            <person name="Andreopoulos W."/>
            <person name="Pangilinan J."/>
            <person name="LaButti K."/>
            <person name="Riley R."/>
            <person name="Lipzen A."/>
            <person name="Clum A."/>
            <person name="Drula E."/>
            <person name="Henrissat B."/>
            <person name="Kohler A."/>
            <person name="Grigoriev I.V."/>
            <person name="Martin F.M."/>
            <person name="Hacquard S."/>
        </authorList>
    </citation>
    <scope>NUCLEOTIDE SEQUENCE</scope>
    <source>
        <strain evidence="2">FSSC 5 MPI-SDFR-AT-0091</strain>
    </source>
</reference>
<dbReference type="Proteomes" id="UP000736672">
    <property type="component" value="Unassembled WGS sequence"/>
</dbReference>
<feature type="compositionally biased region" description="Polar residues" evidence="1">
    <location>
        <begin position="22"/>
        <end position="32"/>
    </location>
</feature>
<sequence length="191" mass="21452">MASFHRGNTLAAEGDRPAEQPEGSSKNAIQSPTVDAAQRMELVLFKKPILDLSPVVTRNTLEDFAELIPGLDQVFVGHSNESENAQPDNHIRETDDEYPHMTWADLFTGPRSPWYDPFAGPESPWYQFREAGCFGYPPYYGTYRGPSSRVREYEVEFLGIKDLEAAAISVLVRVAPLLQKMEATTKLEEVD</sequence>
<gene>
    <name evidence="2" type="ORF">B0J15DRAFT_563145</name>
</gene>
<proteinExistence type="predicted"/>
<organism evidence="2 3">
    <name type="scientific">Fusarium solani</name>
    <name type="common">Filamentous fungus</name>
    <dbReference type="NCBI Taxonomy" id="169388"/>
    <lineage>
        <taxon>Eukaryota</taxon>
        <taxon>Fungi</taxon>
        <taxon>Dikarya</taxon>
        <taxon>Ascomycota</taxon>
        <taxon>Pezizomycotina</taxon>
        <taxon>Sordariomycetes</taxon>
        <taxon>Hypocreomycetidae</taxon>
        <taxon>Hypocreales</taxon>
        <taxon>Nectriaceae</taxon>
        <taxon>Fusarium</taxon>
        <taxon>Fusarium solani species complex</taxon>
    </lineage>
</organism>